<evidence type="ECO:0000313" key="4">
    <source>
        <dbReference type="EMBL" id="MFC0178612.1"/>
    </source>
</evidence>
<keyword evidence="1 2" id="KW-0732">Signal</keyword>
<dbReference type="InterPro" id="IPR025543">
    <property type="entry name" value="Dodecin-like"/>
</dbReference>
<dbReference type="Proteomes" id="UP001589758">
    <property type="component" value="Unassembled WGS sequence"/>
</dbReference>
<organism evidence="4 5">
    <name type="scientific">Thorsellia kenyensis</name>
    <dbReference type="NCBI Taxonomy" id="1549888"/>
    <lineage>
        <taxon>Bacteria</taxon>
        <taxon>Pseudomonadati</taxon>
        <taxon>Pseudomonadota</taxon>
        <taxon>Gammaproteobacteria</taxon>
        <taxon>Enterobacterales</taxon>
        <taxon>Thorselliaceae</taxon>
        <taxon>Thorsellia</taxon>
    </lineage>
</organism>
<name>A0ABV6C6M4_9GAMM</name>
<proteinExistence type="predicted"/>
<dbReference type="PANTHER" id="PTHR34156">
    <property type="entry name" value="OUTER MEMBRANE PROTEIN-RELATED-RELATED"/>
    <property type="match status" value="1"/>
</dbReference>
<evidence type="ECO:0000259" key="3">
    <source>
        <dbReference type="Pfam" id="PF07338"/>
    </source>
</evidence>
<dbReference type="SUPFAM" id="SSF159871">
    <property type="entry name" value="YdgH-like"/>
    <property type="match status" value="1"/>
</dbReference>
<dbReference type="Pfam" id="PF07338">
    <property type="entry name" value="YdgH_BhsA-like"/>
    <property type="match status" value="1"/>
</dbReference>
<evidence type="ECO:0000313" key="5">
    <source>
        <dbReference type="Proteomes" id="UP001589758"/>
    </source>
</evidence>
<protein>
    <submittedName>
        <fullName evidence="4">DUF1471 domain-containing protein</fullName>
    </submittedName>
</protein>
<dbReference type="EMBL" id="JBHLXE010000013">
    <property type="protein sequence ID" value="MFC0178612.1"/>
    <property type="molecule type" value="Genomic_DNA"/>
</dbReference>
<dbReference type="InterPro" id="IPR010854">
    <property type="entry name" value="YdgH/BhsA/McbA-like_dom"/>
</dbReference>
<keyword evidence="5" id="KW-1185">Reference proteome</keyword>
<dbReference type="InterPro" id="IPR036275">
    <property type="entry name" value="YdgH-like_sf"/>
</dbReference>
<gene>
    <name evidence="4" type="ORF">ACFFIT_00595</name>
</gene>
<dbReference type="InterPro" id="IPR051096">
    <property type="entry name" value="BhsA/McbA_stress_biofilm_assoc"/>
</dbReference>
<accession>A0ABV6C6M4</accession>
<dbReference type="Gene3D" id="3.30.1660.10">
    <property type="entry name" value="Flavin-binding protein dodecin"/>
    <property type="match status" value="1"/>
</dbReference>
<dbReference type="RefSeq" id="WP_385875424.1">
    <property type="nucleotide sequence ID" value="NZ_JBHLXE010000013.1"/>
</dbReference>
<evidence type="ECO:0000256" key="1">
    <source>
        <dbReference type="ARBA" id="ARBA00022729"/>
    </source>
</evidence>
<comment type="caution">
    <text evidence="4">The sequence shown here is derived from an EMBL/GenBank/DDBJ whole genome shotgun (WGS) entry which is preliminary data.</text>
</comment>
<feature type="chain" id="PRO_5045965742" evidence="2">
    <location>
        <begin position="23"/>
        <end position="84"/>
    </location>
</feature>
<feature type="domain" description="YdgH/BhsA/McbA-like" evidence="3">
    <location>
        <begin position="32"/>
        <end position="84"/>
    </location>
</feature>
<sequence>MKSVKFIIPAILTTLLTFNVFAAQEVKTANGEKIKTVSATSYVSIDDAVKQLSDKADKAGGTSFKIISVNNRENRVRATAIVYK</sequence>
<reference evidence="4 5" key="1">
    <citation type="submission" date="2024-09" db="EMBL/GenBank/DDBJ databases">
        <authorList>
            <person name="Sun Q."/>
            <person name="Mori K."/>
        </authorList>
    </citation>
    <scope>NUCLEOTIDE SEQUENCE [LARGE SCALE GENOMIC DNA]</scope>
    <source>
        <strain evidence="4 5">CCM 8545</strain>
    </source>
</reference>
<evidence type="ECO:0000256" key="2">
    <source>
        <dbReference type="SAM" id="SignalP"/>
    </source>
</evidence>
<feature type="signal peptide" evidence="2">
    <location>
        <begin position="1"/>
        <end position="22"/>
    </location>
</feature>